<reference evidence="4" key="1">
    <citation type="submission" date="2014-12" db="EMBL/GenBank/DDBJ databases">
        <authorList>
            <person name="Salcher M.M."/>
        </authorList>
    </citation>
    <scope>NUCLEOTIDE SEQUENCE [LARGE SCALE GENOMIC DNA]</scope>
    <source>
        <strain evidence="4">MMS-10A-171</strain>
    </source>
</reference>
<feature type="region of interest" description="Disordered" evidence="1">
    <location>
        <begin position="53"/>
        <end position="73"/>
    </location>
</feature>
<dbReference type="SUPFAM" id="SSF56935">
    <property type="entry name" value="Porins"/>
    <property type="match status" value="1"/>
</dbReference>
<dbReference type="Gene3D" id="2.40.160.10">
    <property type="entry name" value="Porin"/>
    <property type="match status" value="1"/>
</dbReference>
<evidence type="ECO:0000313" key="4">
    <source>
        <dbReference type="Proteomes" id="UP000056322"/>
    </source>
</evidence>
<evidence type="ECO:0000256" key="2">
    <source>
        <dbReference type="SAM" id="SignalP"/>
    </source>
</evidence>
<sequence length="523" mass="56500">MKSIKMRGVVAAVAGALMFGFGANAMADSTDDILNALIAKGVLTEEEGALLQKGREGEKLGASKKPKTTEKDGAFTLESGNGNTTMAVTGRLHFDMHNSNLDFATTENTDKDTASAADQFEIRRARIGVKGKLAKDFKYEAVTNLVGGTPTIDVAFLDWAKYDQGNIRFGKFKQPFNLEELTSSNNITFMERSYVNQLAPAKKLGVMFSGEGRPGFTYAASGFQFNDTELSYKGEDLSYAGRTTLNFAEIMGDKTAIYHVGLSGFDTSYAVRPTTSSSASGGTTSSGSIMSFRGSNRGLSNIFRAQIEGDTTVSGQSVASDNSSQVSAKALGLEGIVARGPFKLQGEYVRSDYKANYNDVAKMSLDANAWYAEAAWMITGESYADSYKKGVFGAIKPKSMYDMDGGKGWGAWELAFRAEGYNVENGSLTGGASSSRFQGNLSCASGSSETINTGSSKTAAQANCESGAKSYTAGLRWIANPNLLFKLNYTYTKFDYKWDHFDTEGTKFMDNEQVMSLRGQWMF</sequence>
<protein>
    <submittedName>
        <fullName evidence="3">Putative Phosphate-selective porin O and P superfamily protein</fullName>
    </submittedName>
</protein>
<organism evidence="3 4">
    <name type="scientific">Candidatus Methylopumilus turicensis</name>
    <dbReference type="NCBI Taxonomy" id="1581680"/>
    <lineage>
        <taxon>Bacteria</taxon>
        <taxon>Pseudomonadati</taxon>
        <taxon>Pseudomonadota</taxon>
        <taxon>Betaproteobacteria</taxon>
        <taxon>Nitrosomonadales</taxon>
        <taxon>Methylophilaceae</taxon>
        <taxon>Candidatus Methylopumilus</taxon>
    </lineage>
</organism>
<keyword evidence="4" id="KW-1185">Reference proteome</keyword>
<evidence type="ECO:0000313" key="3">
    <source>
        <dbReference type="EMBL" id="CEN55551.1"/>
    </source>
</evidence>
<feature type="signal peptide" evidence="2">
    <location>
        <begin position="1"/>
        <end position="27"/>
    </location>
</feature>
<evidence type="ECO:0000256" key="1">
    <source>
        <dbReference type="SAM" id="MobiDB-lite"/>
    </source>
</evidence>
<name>A0A0B7IYP9_9PROT</name>
<dbReference type="AlphaFoldDB" id="A0A0B7IYP9"/>
<dbReference type="Pfam" id="PF07396">
    <property type="entry name" value="Porin_O_P"/>
    <property type="match status" value="1"/>
</dbReference>
<dbReference type="EMBL" id="LN794158">
    <property type="protein sequence ID" value="CEN55551.1"/>
    <property type="molecule type" value="Genomic_DNA"/>
</dbReference>
<keyword evidence="2" id="KW-0732">Signal</keyword>
<proteinExistence type="predicted"/>
<dbReference type="Proteomes" id="UP000056322">
    <property type="component" value="Chromosome 1"/>
</dbReference>
<gene>
    <name evidence="3" type="ORF">BN1209_0505</name>
</gene>
<feature type="chain" id="PRO_5002133326" evidence="2">
    <location>
        <begin position="28"/>
        <end position="523"/>
    </location>
</feature>
<dbReference type="KEGG" id="mbac:BN1209_0505"/>
<dbReference type="STRING" id="1581680.BN1209_0505"/>
<dbReference type="HOGENOM" id="CLU_031025_3_0_4"/>
<dbReference type="RefSeq" id="WP_045750804.1">
    <property type="nucleotide sequence ID" value="NZ_LN794158.1"/>
</dbReference>
<accession>A0A0B7IYP9</accession>
<dbReference type="InterPro" id="IPR023614">
    <property type="entry name" value="Porin_dom_sf"/>
</dbReference>
<dbReference type="InterPro" id="IPR010870">
    <property type="entry name" value="Porin_O/P"/>
</dbReference>